<reference evidence="1" key="1">
    <citation type="submission" date="2015-11" db="EMBL/GenBank/DDBJ databases">
        <title>De novo transcriptome assembly of four potential Pierce s Disease insect vectors from Arizona vineyards.</title>
        <authorList>
            <person name="Tassone E.E."/>
        </authorList>
    </citation>
    <scope>NUCLEOTIDE SEQUENCE</scope>
</reference>
<gene>
    <name evidence="1" type="ORF">g.47891</name>
</gene>
<sequence>FKSLPVPECDSCLDGNWLGATSVPLHHQHSVLLPQAKSTSSLITVVTSLVEKANPVLIQLINSTKHYEGTWKKLQSQISEAEQILKYTVNVTGRNNITAKWKIRNLETPELHLNSLVVPKSEREMSGETEPEIMDLSSVESLVNDTMRKGKKLIKAVGERDRQIWGLEGFRGKVIVKGRLVIKNLTVGYLNGHSMDDLLSDTFRKSKPQKILSNTVIDESVQTENIIVKKINNNAVEESLKFNNKPVVMKGNITFLSPVVVDGDVKLSASGKINGMYLSTLCEGKENCAVYPLEYQEQYNDLNNTVEEDGSVYEDYRWEKVLGGKNLTVIKINGITWEYLIKNVVYKNRYQNVPGTIIVKGILSSEEPVITHKIEYKPHKNESQNMMLQMLPDRKIPSGGSMLLEEIFPIDPDRDVIFSDLEVLGTVSCAESEWGEAAADVVLSTANPIKIQAHKVFMSGISVANNLDVKGSVAGVTMKDFITSDTHQVFDGTTTLQGNIILGNVTLGGLWNGVNISSSSDNKLSSFLIRDLRHLSHTELVVDKLRVTETFNGAPVSELVYTNNDVISVRQLAAATADVTEDINVVGKICGYSLNEFDKTRLSIKQEQNITGEFFIDKVHLKSNLNVSLLNNREVSYLIDNLFGNLNNIEELNLHALHVDGDITTDFGMNGQNLSDIAANAVWLFSNNQIEGPLIFKDELTVNLLECQGFLNNKPCQTRLDDTDVVYKNNGTVHLSGKIKFKNILNVSEDLLLEEINGNKVDDIFTKTTEQEISGDMFINGEMVVAGKFTVEGLLNNRNISEFGTKCVLANSTVTCAGDVHFEDRVNVTHFISEGSINEIDFELFTESLFGVYNDIGYISGFKNFTGKTTVINELTVRKINNHSWDDFVLNTVNKNAIEDVDSPITFEEKVVAQQISVDYDIDADSINDLNLNEWQSNAIYIKSNFTLSKPLHLESASSLGNITVDKYGNLNLELESIKLDTDTVMNNLRFESVTVTEEANIDSTVNGHQLRTLQKNTFKVS</sequence>
<accession>A0A1B6JS37</accession>
<evidence type="ECO:0000313" key="1">
    <source>
        <dbReference type="EMBL" id="JAT01988.1"/>
    </source>
</evidence>
<organism evidence="1">
    <name type="scientific">Homalodisca liturata</name>
    <dbReference type="NCBI Taxonomy" id="320908"/>
    <lineage>
        <taxon>Eukaryota</taxon>
        <taxon>Metazoa</taxon>
        <taxon>Ecdysozoa</taxon>
        <taxon>Arthropoda</taxon>
        <taxon>Hexapoda</taxon>
        <taxon>Insecta</taxon>
        <taxon>Pterygota</taxon>
        <taxon>Neoptera</taxon>
        <taxon>Paraneoptera</taxon>
        <taxon>Hemiptera</taxon>
        <taxon>Auchenorrhyncha</taxon>
        <taxon>Membracoidea</taxon>
        <taxon>Cicadellidae</taxon>
        <taxon>Cicadellinae</taxon>
        <taxon>Proconiini</taxon>
        <taxon>Homalodisca</taxon>
    </lineage>
</organism>
<name>A0A1B6JS37_9HEMI</name>
<feature type="non-terminal residue" evidence="1">
    <location>
        <position position="1"/>
    </location>
</feature>
<dbReference type="EMBL" id="GECU01005719">
    <property type="protein sequence ID" value="JAT01988.1"/>
    <property type="molecule type" value="Transcribed_RNA"/>
</dbReference>
<proteinExistence type="predicted"/>
<feature type="non-terminal residue" evidence="1">
    <location>
        <position position="1022"/>
    </location>
</feature>
<dbReference type="AlphaFoldDB" id="A0A1B6JS37"/>
<protein>
    <submittedName>
        <fullName evidence="1">Uncharacterized protein</fullName>
    </submittedName>
</protein>